<reference evidence="2 3" key="1">
    <citation type="journal article" date="2011" name="J. Virol.">
        <title>The genome of yoka poxvirus.</title>
        <authorList>
            <person name="Zhao G."/>
            <person name="Droit L."/>
            <person name="Tesh R.B."/>
            <person name="Popov V.L."/>
            <person name="Little N.S."/>
            <person name="Upton C."/>
            <person name="Virgin H.W."/>
            <person name="Wang D."/>
        </authorList>
    </citation>
    <scope>NUCLEOTIDE SEQUENCE [LARGE SCALE GENOMIC DNA]</scope>
    <source>
        <strain evidence="2">DakArB 4268</strain>
    </source>
</reference>
<keyword evidence="1" id="KW-0472">Membrane</keyword>
<dbReference type="Proteomes" id="UP000164653">
    <property type="component" value="Segment"/>
</dbReference>
<dbReference type="GeneID" id="11107327"/>
<keyword evidence="1" id="KW-0812">Transmembrane</keyword>
<evidence type="ECO:0000313" key="2">
    <source>
        <dbReference type="EMBL" id="AEN03687.1"/>
    </source>
</evidence>
<name>G3EIH6_9POXV</name>
<evidence type="ECO:0000256" key="1">
    <source>
        <dbReference type="SAM" id="Phobius"/>
    </source>
</evidence>
<proteinExistence type="predicted"/>
<gene>
    <name evidence="2" type="ORF">YKV098</name>
</gene>
<organism evidence="2 3">
    <name type="scientific">Yokapox virus</name>
    <dbReference type="NCBI Taxonomy" id="1076255"/>
    <lineage>
        <taxon>Viruses</taxon>
        <taxon>Varidnaviria</taxon>
        <taxon>Bamfordvirae</taxon>
        <taxon>Nucleocytoviricota</taxon>
        <taxon>Pokkesviricetes</taxon>
        <taxon>Chitovirales</taxon>
        <taxon>Poxviridae</taxon>
        <taxon>Chordopoxvirinae</taxon>
        <taxon>Centapoxvirus</taxon>
        <taxon>Centapoxvirus yokapox</taxon>
    </lineage>
</organism>
<dbReference type="RefSeq" id="YP_004821451.1">
    <property type="nucleotide sequence ID" value="NC_015960.1"/>
</dbReference>
<keyword evidence="3" id="KW-1185">Reference proteome</keyword>
<dbReference type="KEGG" id="vg:11107327"/>
<accession>G3EIH6</accession>
<evidence type="ECO:0000313" key="3">
    <source>
        <dbReference type="Proteomes" id="UP000164653"/>
    </source>
</evidence>
<sequence>MTFVDNNTYSTFRIYSLDVSKKFIFKILIIIINKYTIFCYFRCVSKYSIHPWIFN</sequence>
<feature type="transmembrane region" description="Helical" evidence="1">
    <location>
        <begin position="23"/>
        <end position="41"/>
    </location>
</feature>
<dbReference type="EMBL" id="HQ849551">
    <property type="protein sequence ID" value="AEN03687.1"/>
    <property type="molecule type" value="Genomic_DNA"/>
</dbReference>
<keyword evidence="1" id="KW-1133">Transmembrane helix</keyword>
<protein>
    <submittedName>
        <fullName evidence="2">Uncharacterized protein</fullName>
    </submittedName>
</protein>